<evidence type="ECO:0000256" key="1">
    <source>
        <dbReference type="SAM" id="Phobius"/>
    </source>
</evidence>
<dbReference type="Pfam" id="PF10958">
    <property type="entry name" value="DUF2759"/>
    <property type="match status" value="1"/>
</dbReference>
<comment type="caution">
    <text evidence="2">The sequence shown here is derived from an EMBL/GenBank/DDBJ whole genome shotgun (WGS) entry which is preliminary data.</text>
</comment>
<dbReference type="RefSeq" id="WP_087998928.1">
    <property type="nucleotide sequence ID" value="NZ_BMHB01000001.1"/>
</dbReference>
<accession>A0A8J3AJW2</accession>
<reference evidence="3" key="1">
    <citation type="journal article" date="2019" name="Int. J. Syst. Evol. Microbiol.">
        <title>The Global Catalogue of Microorganisms (GCM) 10K type strain sequencing project: providing services to taxonomists for standard genome sequencing and annotation.</title>
        <authorList>
            <consortium name="The Broad Institute Genomics Platform"/>
            <consortium name="The Broad Institute Genome Sequencing Center for Infectious Disease"/>
            <person name="Wu L."/>
            <person name="Ma J."/>
        </authorList>
    </citation>
    <scope>NUCLEOTIDE SEQUENCE [LARGE SCALE GENOMIC DNA]</scope>
    <source>
        <strain evidence="3">CGMCC 1.14993</strain>
    </source>
</reference>
<organism evidence="2 3">
    <name type="scientific">Gottfriedia solisilvae</name>
    <dbReference type="NCBI Taxonomy" id="1516104"/>
    <lineage>
        <taxon>Bacteria</taxon>
        <taxon>Bacillati</taxon>
        <taxon>Bacillota</taxon>
        <taxon>Bacilli</taxon>
        <taxon>Bacillales</taxon>
        <taxon>Bacillaceae</taxon>
        <taxon>Gottfriedia</taxon>
    </lineage>
</organism>
<dbReference type="AlphaFoldDB" id="A0A8J3AJW2"/>
<gene>
    <name evidence="2" type="ORF">GCM10007380_06670</name>
</gene>
<sequence>MGTVIIFILTAILCVPALFGSLKKKNLLGIVFSGLTLVLFAWFAIMTIVHSGYPPTHL</sequence>
<dbReference type="EMBL" id="BMHB01000001">
    <property type="protein sequence ID" value="GGI11206.1"/>
    <property type="molecule type" value="Genomic_DNA"/>
</dbReference>
<dbReference type="InterPro" id="IPR024490">
    <property type="entry name" value="DUF2759"/>
</dbReference>
<keyword evidence="1" id="KW-0472">Membrane</keyword>
<evidence type="ECO:0000313" key="2">
    <source>
        <dbReference type="EMBL" id="GGI11206.1"/>
    </source>
</evidence>
<keyword evidence="3" id="KW-1185">Reference proteome</keyword>
<keyword evidence="1" id="KW-1133">Transmembrane helix</keyword>
<proteinExistence type="predicted"/>
<dbReference type="OrthoDB" id="2355718at2"/>
<dbReference type="Proteomes" id="UP000626244">
    <property type="component" value="Unassembled WGS sequence"/>
</dbReference>
<name>A0A8J3AJW2_9BACI</name>
<feature type="transmembrane region" description="Helical" evidence="1">
    <location>
        <begin position="30"/>
        <end position="49"/>
    </location>
</feature>
<protein>
    <recommendedName>
        <fullName evidence="4">DUF2759 domain-containing protein</fullName>
    </recommendedName>
</protein>
<evidence type="ECO:0008006" key="4">
    <source>
        <dbReference type="Google" id="ProtNLM"/>
    </source>
</evidence>
<evidence type="ECO:0000313" key="3">
    <source>
        <dbReference type="Proteomes" id="UP000626244"/>
    </source>
</evidence>
<keyword evidence="1" id="KW-0812">Transmembrane</keyword>